<evidence type="ECO:0000256" key="1">
    <source>
        <dbReference type="SAM" id="MobiDB-lite"/>
    </source>
</evidence>
<feature type="region of interest" description="Disordered" evidence="1">
    <location>
        <begin position="67"/>
        <end position="91"/>
    </location>
</feature>
<accession>A0ABS8TNL4</accession>
<gene>
    <name evidence="2" type="ORF">HAX54_013128</name>
</gene>
<dbReference type="EMBL" id="JACEIK010001782">
    <property type="protein sequence ID" value="MCD7472134.1"/>
    <property type="molecule type" value="Genomic_DNA"/>
</dbReference>
<comment type="caution">
    <text evidence="2">The sequence shown here is derived from an EMBL/GenBank/DDBJ whole genome shotgun (WGS) entry which is preliminary data.</text>
</comment>
<proteinExistence type="predicted"/>
<keyword evidence="3" id="KW-1185">Reference proteome</keyword>
<protein>
    <submittedName>
        <fullName evidence="2">Uncharacterized protein</fullName>
    </submittedName>
</protein>
<dbReference type="Proteomes" id="UP000823775">
    <property type="component" value="Unassembled WGS sequence"/>
</dbReference>
<organism evidence="2 3">
    <name type="scientific">Datura stramonium</name>
    <name type="common">Jimsonweed</name>
    <name type="synonym">Common thornapple</name>
    <dbReference type="NCBI Taxonomy" id="4076"/>
    <lineage>
        <taxon>Eukaryota</taxon>
        <taxon>Viridiplantae</taxon>
        <taxon>Streptophyta</taxon>
        <taxon>Embryophyta</taxon>
        <taxon>Tracheophyta</taxon>
        <taxon>Spermatophyta</taxon>
        <taxon>Magnoliopsida</taxon>
        <taxon>eudicotyledons</taxon>
        <taxon>Gunneridae</taxon>
        <taxon>Pentapetalae</taxon>
        <taxon>asterids</taxon>
        <taxon>lamiids</taxon>
        <taxon>Solanales</taxon>
        <taxon>Solanaceae</taxon>
        <taxon>Solanoideae</taxon>
        <taxon>Datureae</taxon>
        <taxon>Datura</taxon>
    </lineage>
</organism>
<sequence length="91" mass="9998">MKLRTSMIGPGAMHMPDTVWAGAKRKKLAHRVPRCIGGCFGKKLVVMAPKASKGKGVAFLSQASKRFRKGKEAPNEDASMQPQPPRRYGLY</sequence>
<evidence type="ECO:0000313" key="3">
    <source>
        <dbReference type="Proteomes" id="UP000823775"/>
    </source>
</evidence>
<name>A0ABS8TNL4_DATST</name>
<evidence type="ECO:0000313" key="2">
    <source>
        <dbReference type="EMBL" id="MCD7472134.1"/>
    </source>
</evidence>
<reference evidence="2 3" key="1">
    <citation type="journal article" date="2021" name="BMC Genomics">
        <title>Datura genome reveals duplications of psychoactive alkaloid biosynthetic genes and high mutation rate following tissue culture.</title>
        <authorList>
            <person name="Rajewski A."/>
            <person name="Carter-House D."/>
            <person name="Stajich J."/>
            <person name="Litt A."/>
        </authorList>
    </citation>
    <scope>NUCLEOTIDE SEQUENCE [LARGE SCALE GENOMIC DNA]</scope>
    <source>
        <strain evidence="2">AR-01</strain>
    </source>
</reference>